<dbReference type="EMBL" id="DTBP01000044">
    <property type="protein sequence ID" value="HGQ74416.1"/>
    <property type="molecule type" value="Genomic_DNA"/>
</dbReference>
<evidence type="ECO:0000259" key="2">
    <source>
        <dbReference type="SMART" id="SM00899"/>
    </source>
</evidence>
<dbReference type="InterPro" id="IPR053184">
    <property type="entry name" value="FeoA-like"/>
</dbReference>
<evidence type="ECO:0000256" key="1">
    <source>
        <dbReference type="ARBA" id="ARBA00023004"/>
    </source>
</evidence>
<reference evidence="3" key="1">
    <citation type="journal article" date="2020" name="mSystems">
        <title>Genome- and Community-Level Interaction Insights into Carbon Utilization and Element Cycling Functions of Hydrothermarchaeota in Hydrothermal Sediment.</title>
        <authorList>
            <person name="Zhou Z."/>
            <person name="Liu Y."/>
            <person name="Xu W."/>
            <person name="Pan J."/>
            <person name="Luo Z.H."/>
            <person name="Li M."/>
        </authorList>
    </citation>
    <scope>NUCLEOTIDE SEQUENCE [LARGE SCALE GENOMIC DNA]</scope>
    <source>
        <strain evidence="3">SpSt-648</strain>
    </source>
</reference>
<protein>
    <submittedName>
        <fullName evidence="3">Ferrous iron transport protein A</fullName>
    </submittedName>
</protein>
<dbReference type="GO" id="GO:0046914">
    <property type="term" value="F:transition metal ion binding"/>
    <property type="evidence" value="ECO:0007669"/>
    <property type="project" value="InterPro"/>
</dbReference>
<proteinExistence type="predicted"/>
<organism evidence="3">
    <name type="scientific">Staphylothermus marinus</name>
    <dbReference type="NCBI Taxonomy" id="2280"/>
    <lineage>
        <taxon>Archaea</taxon>
        <taxon>Thermoproteota</taxon>
        <taxon>Thermoprotei</taxon>
        <taxon>Desulfurococcales</taxon>
        <taxon>Desulfurococcaceae</taxon>
        <taxon>Staphylothermus</taxon>
    </lineage>
</organism>
<keyword evidence="1" id="KW-0408">Iron</keyword>
<feature type="domain" description="Ferrous iron transporter FeoA-like" evidence="2">
    <location>
        <begin position="2"/>
        <end position="73"/>
    </location>
</feature>
<dbReference type="SMART" id="SM00899">
    <property type="entry name" value="FeoA"/>
    <property type="match status" value="1"/>
</dbReference>
<gene>
    <name evidence="3" type="ORF">ENU20_05010</name>
</gene>
<sequence length="75" mass="8323">MKTLDQAEAGSRVRIVRVEEKGELTWRLALMGLTKNTILEVIHNDRKGPLIVSINGSKIAIGRKIASSILVEDIR</sequence>
<dbReference type="InterPro" id="IPR038157">
    <property type="entry name" value="FeoA_core_dom"/>
</dbReference>
<dbReference type="SUPFAM" id="SSF50037">
    <property type="entry name" value="C-terminal domain of transcriptional repressors"/>
    <property type="match status" value="1"/>
</dbReference>
<dbReference type="Gene3D" id="2.30.30.90">
    <property type="match status" value="1"/>
</dbReference>
<evidence type="ECO:0000313" key="3">
    <source>
        <dbReference type="EMBL" id="HGQ74416.1"/>
    </source>
</evidence>
<name>A0A7C4JM04_STAMA</name>
<dbReference type="PANTHER" id="PTHR43151">
    <property type="entry name" value="FEOA FAMILY PROTEIN"/>
    <property type="match status" value="1"/>
</dbReference>
<dbReference type="InterPro" id="IPR008988">
    <property type="entry name" value="Transcriptional_repressor_C"/>
</dbReference>
<dbReference type="Pfam" id="PF04023">
    <property type="entry name" value="FeoA"/>
    <property type="match status" value="1"/>
</dbReference>
<dbReference type="InterPro" id="IPR007167">
    <property type="entry name" value="Fe-transptr_FeoA-like"/>
</dbReference>
<dbReference type="AlphaFoldDB" id="A0A7C4JM04"/>
<accession>A0A7C4JM04</accession>
<dbReference type="PANTHER" id="PTHR43151:SF1">
    <property type="entry name" value="SSR2333 PROTEIN"/>
    <property type="match status" value="1"/>
</dbReference>
<comment type="caution">
    <text evidence="3">The sequence shown here is derived from an EMBL/GenBank/DDBJ whole genome shotgun (WGS) entry which is preliminary data.</text>
</comment>